<name>A0A9P5NV91_GYMJU</name>
<keyword evidence="2 11" id="KW-0436">Ligase</keyword>
<dbReference type="InterPro" id="IPR002305">
    <property type="entry name" value="aa-tRNA-synth_Ic"/>
</dbReference>
<evidence type="ECO:0000256" key="6">
    <source>
        <dbReference type="ARBA" id="ARBA00022917"/>
    </source>
</evidence>
<evidence type="ECO:0000259" key="12">
    <source>
        <dbReference type="Pfam" id="PF22421"/>
    </source>
</evidence>
<organism evidence="13 14">
    <name type="scientific">Gymnopilus junonius</name>
    <name type="common">Spectacular rustgill mushroom</name>
    <name type="synonym">Gymnopilus spectabilis subsp. junonius</name>
    <dbReference type="NCBI Taxonomy" id="109634"/>
    <lineage>
        <taxon>Eukaryota</taxon>
        <taxon>Fungi</taxon>
        <taxon>Dikarya</taxon>
        <taxon>Basidiomycota</taxon>
        <taxon>Agaricomycotina</taxon>
        <taxon>Agaricomycetes</taxon>
        <taxon>Agaricomycetidae</taxon>
        <taxon>Agaricales</taxon>
        <taxon>Agaricineae</taxon>
        <taxon>Hymenogastraceae</taxon>
        <taxon>Gymnopilus</taxon>
    </lineage>
</organism>
<evidence type="ECO:0000256" key="11">
    <source>
        <dbReference type="RuleBase" id="RU361234"/>
    </source>
</evidence>
<evidence type="ECO:0000256" key="3">
    <source>
        <dbReference type="ARBA" id="ARBA00022741"/>
    </source>
</evidence>
<dbReference type="Pfam" id="PF00579">
    <property type="entry name" value="tRNA-synt_1b"/>
    <property type="match status" value="1"/>
</dbReference>
<dbReference type="Proteomes" id="UP000724874">
    <property type="component" value="Unassembled WGS sequence"/>
</dbReference>
<dbReference type="FunFam" id="1.10.240.10:FF:000001">
    <property type="entry name" value="Tyrosine--tRNA ligase"/>
    <property type="match status" value="1"/>
</dbReference>
<keyword evidence="4 11" id="KW-0067">ATP-binding</keyword>
<feature type="domain" description="Tyrosine--tRNA ligase SYY-like C-terminal" evidence="12">
    <location>
        <begin position="437"/>
        <end position="483"/>
    </location>
</feature>
<comment type="catalytic activity">
    <reaction evidence="9 11">
        <text>tRNA(Tyr) + L-tyrosine + ATP = L-tyrosyl-tRNA(Tyr) + AMP + diphosphate + H(+)</text>
        <dbReference type="Rhea" id="RHEA:10220"/>
        <dbReference type="Rhea" id="RHEA-COMP:9706"/>
        <dbReference type="Rhea" id="RHEA-COMP:9707"/>
        <dbReference type="ChEBI" id="CHEBI:15378"/>
        <dbReference type="ChEBI" id="CHEBI:30616"/>
        <dbReference type="ChEBI" id="CHEBI:33019"/>
        <dbReference type="ChEBI" id="CHEBI:58315"/>
        <dbReference type="ChEBI" id="CHEBI:78442"/>
        <dbReference type="ChEBI" id="CHEBI:78536"/>
        <dbReference type="ChEBI" id="CHEBI:456215"/>
        <dbReference type="EC" id="6.1.1.1"/>
    </reaction>
</comment>
<evidence type="ECO:0000256" key="1">
    <source>
        <dbReference type="ARBA" id="ARBA00013160"/>
    </source>
</evidence>
<evidence type="ECO:0000313" key="14">
    <source>
        <dbReference type="Proteomes" id="UP000724874"/>
    </source>
</evidence>
<dbReference type="InterPro" id="IPR024107">
    <property type="entry name" value="Tyr-tRNA-ligase_bac_1"/>
</dbReference>
<dbReference type="Gene3D" id="1.10.240.10">
    <property type="entry name" value="Tyrosyl-Transfer RNA Synthetase"/>
    <property type="match status" value="1"/>
</dbReference>
<dbReference type="HAMAP" id="MF_02006">
    <property type="entry name" value="Tyr_tRNA_synth_type1"/>
    <property type="match status" value="1"/>
</dbReference>
<dbReference type="GO" id="GO:0006437">
    <property type="term" value="P:tyrosyl-tRNA aminoacylation"/>
    <property type="evidence" value="ECO:0007669"/>
    <property type="project" value="InterPro"/>
</dbReference>
<keyword evidence="6 11" id="KW-0648">Protein biosynthesis</keyword>
<dbReference type="NCBIfam" id="TIGR00234">
    <property type="entry name" value="tyrS"/>
    <property type="match status" value="1"/>
</dbReference>
<dbReference type="PANTHER" id="PTHR11766:SF0">
    <property type="entry name" value="TYROSINE--TRNA LIGASE, MITOCHONDRIAL"/>
    <property type="match status" value="1"/>
</dbReference>
<evidence type="ECO:0000256" key="10">
    <source>
        <dbReference type="PROSITE-ProRule" id="PRU00182"/>
    </source>
</evidence>
<keyword evidence="5 10" id="KW-0694">RNA-binding</keyword>
<keyword evidence="14" id="KW-1185">Reference proteome</keyword>
<evidence type="ECO:0000256" key="8">
    <source>
        <dbReference type="ARBA" id="ARBA00033323"/>
    </source>
</evidence>
<dbReference type="InterPro" id="IPR036986">
    <property type="entry name" value="S4_RNA-bd_sf"/>
</dbReference>
<dbReference type="SUPFAM" id="SSF55174">
    <property type="entry name" value="Alpha-L RNA-binding motif"/>
    <property type="match status" value="1"/>
</dbReference>
<dbReference type="SUPFAM" id="SSF52374">
    <property type="entry name" value="Nucleotidylyl transferase"/>
    <property type="match status" value="1"/>
</dbReference>
<dbReference type="InterPro" id="IPR014729">
    <property type="entry name" value="Rossmann-like_a/b/a_fold"/>
</dbReference>
<dbReference type="InterPro" id="IPR024088">
    <property type="entry name" value="Tyr-tRNA-ligase_bac-type"/>
</dbReference>
<dbReference type="GO" id="GO:0005739">
    <property type="term" value="C:mitochondrion"/>
    <property type="evidence" value="ECO:0007669"/>
    <property type="project" value="TreeGrafter"/>
</dbReference>
<reference evidence="13" key="1">
    <citation type="submission" date="2020-11" db="EMBL/GenBank/DDBJ databases">
        <authorList>
            <consortium name="DOE Joint Genome Institute"/>
            <person name="Ahrendt S."/>
            <person name="Riley R."/>
            <person name="Andreopoulos W."/>
            <person name="LaButti K."/>
            <person name="Pangilinan J."/>
            <person name="Ruiz-duenas F.J."/>
            <person name="Barrasa J.M."/>
            <person name="Sanchez-Garcia M."/>
            <person name="Camarero S."/>
            <person name="Miyauchi S."/>
            <person name="Serrano A."/>
            <person name="Linde D."/>
            <person name="Babiker R."/>
            <person name="Drula E."/>
            <person name="Ayuso-Fernandez I."/>
            <person name="Pacheco R."/>
            <person name="Padilla G."/>
            <person name="Ferreira P."/>
            <person name="Barriuso J."/>
            <person name="Kellner H."/>
            <person name="Castanera R."/>
            <person name="Alfaro M."/>
            <person name="Ramirez L."/>
            <person name="Pisabarro A.G."/>
            <person name="Kuo A."/>
            <person name="Tritt A."/>
            <person name="Lipzen A."/>
            <person name="He G."/>
            <person name="Yan M."/>
            <person name="Ng V."/>
            <person name="Cullen D."/>
            <person name="Martin F."/>
            <person name="Rosso M.-N."/>
            <person name="Henrissat B."/>
            <person name="Hibbett D."/>
            <person name="Martinez A.T."/>
            <person name="Grigoriev I.V."/>
        </authorList>
    </citation>
    <scope>NUCLEOTIDE SEQUENCE</scope>
    <source>
        <strain evidence="13">AH 44721</strain>
    </source>
</reference>
<dbReference type="InterPro" id="IPR002307">
    <property type="entry name" value="Tyr-tRNA-ligase"/>
</dbReference>
<dbReference type="GO" id="GO:0003723">
    <property type="term" value="F:RNA binding"/>
    <property type="evidence" value="ECO:0007669"/>
    <property type="project" value="UniProtKB-KW"/>
</dbReference>
<dbReference type="GO" id="GO:0005524">
    <property type="term" value="F:ATP binding"/>
    <property type="evidence" value="ECO:0007669"/>
    <property type="project" value="UniProtKB-KW"/>
</dbReference>
<gene>
    <name evidence="13" type="ORF">CPB84DRAFT_1822811</name>
</gene>
<proteinExistence type="inferred from homology"/>
<sequence length="490" mass="55064">MISRGSRDGRVEISRIQTASMWHGIARRIISRRYHSPPPLLHDLTQRGFVQDISKPDSLHNALLVGKRTAYVGIDPTAMALHIGHLIPLMCLLHFQLRGHRIIPLIGGATGRVGDPSGRLVERQLAETTKIEKNVIRLTSSIQRFFKHALLYARSRLALDENTFTEPRVISNLDWHGSFSLLHFLQTVGVHARVNTMLNRESVRARLTSQQGLSFTEFTYQLLQAYDFYHLHEHHECTIQIGGSDQWGNIVAGLELIGKLAQEEAPSKKLSTDCYGITTPLLTTSTGEKFGKSSGNAVWLEPDLTSVFDFYQYFLRVADADVGRLLKLFTFMPQDEVTELLEAHNRTPERRLAQHRLAEEVTEMVHLKIGVTQATVMTKLLFGSDYTDLKAQDVVSSFSRDPRLVKTTMEYILNCPVTKLAAKHGLVTSNFLTFFGKAAARNLVASRGLYVNNQPVQDVQYTPTANDLLDGKFMILRAGKDKMLVLAVCD</sequence>
<dbReference type="GO" id="GO:0004831">
    <property type="term" value="F:tyrosine-tRNA ligase activity"/>
    <property type="evidence" value="ECO:0007669"/>
    <property type="project" value="UniProtKB-EC"/>
</dbReference>
<dbReference type="InterPro" id="IPR054608">
    <property type="entry name" value="SYY-like_C"/>
</dbReference>
<evidence type="ECO:0000313" key="13">
    <source>
        <dbReference type="EMBL" id="KAF8906509.1"/>
    </source>
</evidence>
<protein>
    <recommendedName>
        <fullName evidence="1 11">Tyrosine--tRNA ligase</fullName>
        <ecNumber evidence="1 11">6.1.1.1</ecNumber>
    </recommendedName>
    <alternativeName>
        <fullName evidence="8 11">Tyrosyl-tRNA synthetase</fullName>
    </alternativeName>
</protein>
<comment type="caution">
    <text evidence="13">The sequence shown here is derived from an EMBL/GenBank/DDBJ whole genome shotgun (WGS) entry which is preliminary data.</text>
</comment>
<dbReference type="GO" id="GO:0005829">
    <property type="term" value="C:cytosol"/>
    <property type="evidence" value="ECO:0007669"/>
    <property type="project" value="TreeGrafter"/>
</dbReference>
<dbReference type="CDD" id="cd00805">
    <property type="entry name" value="TyrRS_core"/>
    <property type="match status" value="1"/>
</dbReference>
<dbReference type="PANTHER" id="PTHR11766">
    <property type="entry name" value="TYROSYL-TRNA SYNTHETASE"/>
    <property type="match status" value="1"/>
</dbReference>
<evidence type="ECO:0000256" key="7">
    <source>
        <dbReference type="ARBA" id="ARBA00023146"/>
    </source>
</evidence>
<dbReference type="Pfam" id="PF22421">
    <property type="entry name" value="SYY_C-terminal"/>
    <property type="match status" value="1"/>
</dbReference>
<dbReference type="EMBL" id="JADNYJ010000018">
    <property type="protein sequence ID" value="KAF8906509.1"/>
    <property type="molecule type" value="Genomic_DNA"/>
</dbReference>
<dbReference type="AlphaFoldDB" id="A0A9P5NV91"/>
<accession>A0A9P5NV91</accession>
<keyword evidence="3 11" id="KW-0547">Nucleotide-binding</keyword>
<evidence type="ECO:0000256" key="2">
    <source>
        <dbReference type="ARBA" id="ARBA00022598"/>
    </source>
</evidence>
<dbReference type="OrthoDB" id="337870at2759"/>
<dbReference type="Gene3D" id="3.10.290.10">
    <property type="entry name" value="RNA-binding S4 domain"/>
    <property type="match status" value="1"/>
</dbReference>
<evidence type="ECO:0000256" key="5">
    <source>
        <dbReference type="ARBA" id="ARBA00022884"/>
    </source>
</evidence>
<evidence type="ECO:0000256" key="9">
    <source>
        <dbReference type="ARBA" id="ARBA00048248"/>
    </source>
</evidence>
<comment type="similarity">
    <text evidence="11">Belongs to the class-I aminoacyl-tRNA synthetase family.</text>
</comment>
<dbReference type="PROSITE" id="PS50889">
    <property type="entry name" value="S4"/>
    <property type="match status" value="1"/>
</dbReference>
<evidence type="ECO:0000256" key="4">
    <source>
        <dbReference type="ARBA" id="ARBA00022840"/>
    </source>
</evidence>
<dbReference type="Gene3D" id="3.40.50.620">
    <property type="entry name" value="HUPs"/>
    <property type="match status" value="1"/>
</dbReference>
<dbReference type="PRINTS" id="PR01040">
    <property type="entry name" value="TRNASYNTHTYR"/>
</dbReference>
<keyword evidence="7 11" id="KW-0030">Aminoacyl-tRNA synthetase</keyword>
<dbReference type="EC" id="6.1.1.1" evidence="1 11"/>